<keyword evidence="3" id="KW-1185">Reference proteome</keyword>
<feature type="compositionally biased region" description="Low complexity" evidence="1">
    <location>
        <begin position="46"/>
        <end position="65"/>
    </location>
</feature>
<name>A0A9P8BQT6_9FUNG</name>
<feature type="compositionally biased region" description="Low complexity" evidence="1">
    <location>
        <begin position="531"/>
        <end position="542"/>
    </location>
</feature>
<gene>
    <name evidence="2" type="ORF">KI688_002796</name>
</gene>
<feature type="compositionally biased region" description="Polar residues" evidence="1">
    <location>
        <begin position="98"/>
        <end position="118"/>
    </location>
</feature>
<evidence type="ECO:0000313" key="3">
    <source>
        <dbReference type="Proteomes" id="UP000707451"/>
    </source>
</evidence>
<feature type="region of interest" description="Disordered" evidence="1">
    <location>
        <begin position="46"/>
        <end position="71"/>
    </location>
</feature>
<feature type="region of interest" description="Disordered" evidence="1">
    <location>
        <begin position="93"/>
        <end position="123"/>
    </location>
</feature>
<reference evidence="2" key="1">
    <citation type="submission" date="2021-06" db="EMBL/GenBank/DDBJ databases">
        <title>Genome Sequence of Mortierella hyaline Strain SCG-10, a Cold-Adapted, Nitrate-Reducing Fungus Isolated from Soil in Minnesota, USA.</title>
        <authorList>
            <person name="Aldossari N."/>
        </authorList>
    </citation>
    <scope>NUCLEOTIDE SEQUENCE</scope>
    <source>
        <strain evidence="2">SCG-10</strain>
    </source>
</reference>
<dbReference type="Proteomes" id="UP000707451">
    <property type="component" value="Unassembled WGS sequence"/>
</dbReference>
<evidence type="ECO:0000256" key="1">
    <source>
        <dbReference type="SAM" id="MobiDB-lite"/>
    </source>
</evidence>
<proteinExistence type="predicted"/>
<feature type="region of interest" description="Disordered" evidence="1">
    <location>
        <begin position="482"/>
        <end position="542"/>
    </location>
</feature>
<dbReference type="AlphaFoldDB" id="A0A9P8BQT6"/>
<evidence type="ECO:0000313" key="2">
    <source>
        <dbReference type="EMBL" id="KAG9064538.1"/>
    </source>
</evidence>
<accession>A0A9P8BQT6</accession>
<comment type="caution">
    <text evidence="2">The sequence shown here is derived from an EMBL/GenBank/DDBJ whole genome shotgun (WGS) entry which is preliminary data.</text>
</comment>
<protein>
    <submittedName>
        <fullName evidence="2">Uncharacterized protein</fullName>
    </submittedName>
</protein>
<dbReference type="OrthoDB" id="2418706at2759"/>
<dbReference type="EMBL" id="JAHRHY010000013">
    <property type="protein sequence ID" value="KAG9064538.1"/>
    <property type="molecule type" value="Genomic_DNA"/>
</dbReference>
<feature type="compositionally biased region" description="Low complexity" evidence="1">
    <location>
        <begin position="500"/>
        <end position="512"/>
    </location>
</feature>
<sequence length="646" mass="71682">MISQFRLGLKESVQEAMANYPKPPTFAEFSQLAIDIDNRQYGYAVTRSGNKSSSTPSRSTTASKSNGKRPRTTTIMAPTAAAIAIGTIVTPNDPITEGATSSTAEVMEPTTSINSSAGGTEPDALLAPVGTTWQDKNAEDNDSDVGDQEMEVDSDTGVTDLYPDTPPSNFREVATNTLASLKAENIALSEQIVYMSTLLAGRPPQHLLQHYQQQIAINKDKEKDNAQLIKQLESSLYELRIKKHPGSTISAHSTILTPTAATATIANNTPTAVVATSMTQQAAIKPTPDMPRFSLNPATAYETNETRVFLERFATHLKTRLGMDTFENECHRYLIVLTNDDHYQQELQRRFAAIEGNIGWDMAEKVFLSICLTKEERLENMRNMADMGRNMGETYNRYSARILRHARVNGIQDDNDIILHQLGRSIPGMEYDFLLFKHQIKNPDATAFKSINTLCALMSTLTGPEDAIDQPRAVGRSQDQLQQQQQSFGPRHNTFTNGVRGSRGASRGALRGTFRGRGQGRMNPMGRSNSQPPFGQAPGQPPRAGMKFCQGCSWNNSHETKDCRFCTFCSNRGHTYADCRTRMRQEQQQNGTQGKQSTITINAMKLNNYAELTFNQSNNNTDIPFSLQITRRQPAILMITQTRRTL</sequence>
<organism evidence="2 3">
    <name type="scientific">Linnemannia hyalina</name>
    <dbReference type="NCBI Taxonomy" id="64524"/>
    <lineage>
        <taxon>Eukaryota</taxon>
        <taxon>Fungi</taxon>
        <taxon>Fungi incertae sedis</taxon>
        <taxon>Mucoromycota</taxon>
        <taxon>Mortierellomycotina</taxon>
        <taxon>Mortierellomycetes</taxon>
        <taxon>Mortierellales</taxon>
        <taxon>Mortierellaceae</taxon>
        <taxon>Linnemannia</taxon>
    </lineage>
</organism>